<dbReference type="EMBL" id="JAVDVQ010000002">
    <property type="protein sequence ID" value="MDR7081439.1"/>
    <property type="molecule type" value="Genomic_DNA"/>
</dbReference>
<organism evidence="1 2">
    <name type="scientific">Arthrobacter ginsengisoli</name>
    <dbReference type="NCBI Taxonomy" id="1356565"/>
    <lineage>
        <taxon>Bacteria</taxon>
        <taxon>Bacillati</taxon>
        <taxon>Actinomycetota</taxon>
        <taxon>Actinomycetes</taxon>
        <taxon>Micrococcales</taxon>
        <taxon>Micrococcaceae</taxon>
        <taxon>Arthrobacter</taxon>
    </lineage>
</organism>
<proteinExistence type="predicted"/>
<name>A0ABU1U8C1_9MICC</name>
<keyword evidence="2" id="KW-1185">Reference proteome</keyword>
<reference evidence="1 2" key="1">
    <citation type="submission" date="2023-07" db="EMBL/GenBank/DDBJ databases">
        <title>Sorghum-associated microbial communities from plants grown in Nebraska, USA.</title>
        <authorList>
            <person name="Schachtman D."/>
        </authorList>
    </citation>
    <scope>NUCLEOTIDE SEQUENCE [LARGE SCALE GENOMIC DNA]</scope>
    <source>
        <strain evidence="1 2">BE167</strain>
    </source>
</reference>
<protein>
    <submittedName>
        <fullName evidence="1">Uncharacterized protein</fullName>
    </submittedName>
</protein>
<evidence type="ECO:0000313" key="2">
    <source>
        <dbReference type="Proteomes" id="UP001252243"/>
    </source>
</evidence>
<dbReference type="Proteomes" id="UP001252243">
    <property type="component" value="Unassembled WGS sequence"/>
</dbReference>
<comment type="caution">
    <text evidence="1">The sequence shown here is derived from an EMBL/GenBank/DDBJ whole genome shotgun (WGS) entry which is preliminary data.</text>
</comment>
<sequence length="72" mass="8191">MTAKNNGPAGSRTVEISWGDCNQFTHRRRQVRFNGPALISTATWQRWEIARYLLETETPGRFGFFTIDGGSK</sequence>
<gene>
    <name evidence="1" type="ORF">J2X01_000716</name>
</gene>
<accession>A0ABU1U8C1</accession>
<evidence type="ECO:0000313" key="1">
    <source>
        <dbReference type="EMBL" id="MDR7081439.1"/>
    </source>
</evidence>